<comment type="caution">
    <text evidence="1">The sequence shown here is derived from an EMBL/GenBank/DDBJ whole genome shotgun (WGS) entry which is preliminary data.</text>
</comment>
<dbReference type="Proteomes" id="UP000324222">
    <property type="component" value="Unassembled WGS sequence"/>
</dbReference>
<name>A0A5B7H9X4_PORTR</name>
<organism evidence="1 2">
    <name type="scientific">Portunus trituberculatus</name>
    <name type="common">Swimming crab</name>
    <name type="synonym">Neptunus trituberculatus</name>
    <dbReference type="NCBI Taxonomy" id="210409"/>
    <lineage>
        <taxon>Eukaryota</taxon>
        <taxon>Metazoa</taxon>
        <taxon>Ecdysozoa</taxon>
        <taxon>Arthropoda</taxon>
        <taxon>Crustacea</taxon>
        <taxon>Multicrustacea</taxon>
        <taxon>Malacostraca</taxon>
        <taxon>Eumalacostraca</taxon>
        <taxon>Eucarida</taxon>
        <taxon>Decapoda</taxon>
        <taxon>Pleocyemata</taxon>
        <taxon>Brachyura</taxon>
        <taxon>Eubrachyura</taxon>
        <taxon>Portunoidea</taxon>
        <taxon>Portunidae</taxon>
        <taxon>Portuninae</taxon>
        <taxon>Portunus</taxon>
    </lineage>
</organism>
<proteinExistence type="predicted"/>
<reference evidence="1 2" key="1">
    <citation type="submission" date="2019-05" db="EMBL/GenBank/DDBJ databases">
        <title>Another draft genome of Portunus trituberculatus and its Hox gene families provides insights of decapod evolution.</title>
        <authorList>
            <person name="Jeong J.-H."/>
            <person name="Song I."/>
            <person name="Kim S."/>
            <person name="Choi T."/>
            <person name="Kim D."/>
            <person name="Ryu S."/>
            <person name="Kim W."/>
        </authorList>
    </citation>
    <scope>NUCLEOTIDE SEQUENCE [LARGE SCALE GENOMIC DNA]</scope>
    <source>
        <tissue evidence="1">Muscle</tissue>
    </source>
</reference>
<dbReference type="EMBL" id="VSRR010025186">
    <property type="protein sequence ID" value="MPC66736.1"/>
    <property type="molecule type" value="Genomic_DNA"/>
</dbReference>
<evidence type="ECO:0000313" key="1">
    <source>
        <dbReference type="EMBL" id="MPC66736.1"/>
    </source>
</evidence>
<dbReference type="AlphaFoldDB" id="A0A5B7H9X4"/>
<protein>
    <submittedName>
        <fullName evidence="1">Uncharacterized protein</fullName>
    </submittedName>
</protein>
<evidence type="ECO:0000313" key="2">
    <source>
        <dbReference type="Proteomes" id="UP000324222"/>
    </source>
</evidence>
<keyword evidence="2" id="KW-1185">Reference proteome</keyword>
<sequence length="60" mass="6798">MCSEACEDETYEYVSDIAKYGRYGAERREAEHVGVVVAWLRRGFWGRRGGKGSVTPSDPR</sequence>
<gene>
    <name evidence="1" type="ORF">E2C01_060888</name>
</gene>
<accession>A0A5B7H9X4</accession>